<keyword evidence="3" id="KW-1185">Reference proteome</keyword>
<feature type="signal peptide" evidence="1">
    <location>
        <begin position="1"/>
        <end position="30"/>
    </location>
</feature>
<feature type="chain" id="PRO_5046150031" description="UrcA family protein" evidence="1">
    <location>
        <begin position="31"/>
        <end position="91"/>
    </location>
</feature>
<evidence type="ECO:0000313" key="3">
    <source>
        <dbReference type="Proteomes" id="UP000603940"/>
    </source>
</evidence>
<reference evidence="2 3" key="1">
    <citation type="journal article" date="2009" name="Int. J. Syst. Evol. Microbiol.">
        <title>Transfer of Teichococcus ludipueritiae and Muricoccus roseus to the genus Roseomonas, as Roseomonas ludipueritiae comb. nov. and Roseomonas rosea comb. nov., respectively, and emended description of the genus Roseomonas.</title>
        <authorList>
            <person name="Sanchez-Porro C."/>
            <person name="Gallego V."/>
            <person name="Busse H.J."/>
            <person name="Kampfer P."/>
            <person name="Ventosa A."/>
        </authorList>
    </citation>
    <scope>NUCLEOTIDE SEQUENCE [LARGE SCALE GENOMIC DNA]</scope>
    <source>
        <strain evidence="2 3">DSM 14915</strain>
    </source>
</reference>
<evidence type="ECO:0000313" key="2">
    <source>
        <dbReference type="EMBL" id="MBC9176157.1"/>
    </source>
</evidence>
<dbReference type="RefSeq" id="WP_187777320.1">
    <property type="nucleotide sequence ID" value="NZ_JACTUZ010000008.1"/>
</dbReference>
<keyword evidence="1" id="KW-0732">Signal</keyword>
<gene>
    <name evidence="2" type="ORF">IBL25_04280</name>
</gene>
<protein>
    <recommendedName>
        <fullName evidence="4">UrcA family protein</fullName>
    </recommendedName>
</protein>
<name>A0ABR7R397_9PROT</name>
<organism evidence="2 3">
    <name type="scientific">Pseudoroseomonas ludipueritiae</name>
    <dbReference type="NCBI Taxonomy" id="198093"/>
    <lineage>
        <taxon>Bacteria</taxon>
        <taxon>Pseudomonadati</taxon>
        <taxon>Pseudomonadota</taxon>
        <taxon>Alphaproteobacteria</taxon>
        <taxon>Acetobacterales</taxon>
        <taxon>Acetobacteraceae</taxon>
        <taxon>Pseudoroseomonas</taxon>
    </lineage>
</organism>
<accession>A0ABR7R397</accession>
<evidence type="ECO:0000256" key="1">
    <source>
        <dbReference type="SAM" id="SignalP"/>
    </source>
</evidence>
<dbReference type="EMBL" id="JACTUZ010000008">
    <property type="protein sequence ID" value="MBC9176157.1"/>
    <property type="molecule type" value="Genomic_DNA"/>
</dbReference>
<dbReference type="Proteomes" id="UP000603940">
    <property type="component" value="Unassembled WGS sequence"/>
</dbReference>
<sequence>MTRITRFAASCTLAAMLGLGGLGLAQPAAAAPAAAPIAGASLGHTAPVEAVRWAQRCRPQTVMRRDRHGRRMRVTREVCRRVWVGPRHLHR</sequence>
<evidence type="ECO:0008006" key="4">
    <source>
        <dbReference type="Google" id="ProtNLM"/>
    </source>
</evidence>
<proteinExistence type="predicted"/>
<comment type="caution">
    <text evidence="2">The sequence shown here is derived from an EMBL/GenBank/DDBJ whole genome shotgun (WGS) entry which is preliminary data.</text>
</comment>